<organism evidence="2">
    <name type="scientific">Rhodnius prolixus</name>
    <name type="common">Triatomid bug</name>
    <dbReference type="NCBI Taxonomy" id="13249"/>
    <lineage>
        <taxon>Eukaryota</taxon>
        <taxon>Metazoa</taxon>
        <taxon>Ecdysozoa</taxon>
        <taxon>Arthropoda</taxon>
        <taxon>Hexapoda</taxon>
        <taxon>Insecta</taxon>
        <taxon>Pterygota</taxon>
        <taxon>Neoptera</taxon>
        <taxon>Paraneoptera</taxon>
        <taxon>Hemiptera</taxon>
        <taxon>Heteroptera</taxon>
        <taxon>Panheteroptera</taxon>
        <taxon>Cimicomorpha</taxon>
        <taxon>Reduviidae</taxon>
        <taxon>Triatominae</taxon>
        <taxon>Rhodnius</taxon>
    </lineage>
</organism>
<name>A0A4P6DA14_RHOPR</name>
<evidence type="ECO:0000256" key="1">
    <source>
        <dbReference type="SAM" id="SignalP"/>
    </source>
</evidence>
<dbReference type="AlphaFoldDB" id="A0A4P6DA14"/>
<feature type="chain" id="PRO_5020784084" description="Secreted protein" evidence="1">
    <location>
        <begin position="23"/>
        <end position="112"/>
    </location>
</feature>
<reference evidence="2" key="1">
    <citation type="submission" date="2019-04" db="EMBL/GenBank/DDBJ databases">
        <title>Analysis of the testis transcriptome of the Chagas disease vector Rhodnius prolixus.</title>
        <authorList>
            <person name="Cesar J."/>
            <person name="Ribeiro J.M."/>
            <person name="Pereira M.H."/>
            <person name="Araujo R.N."/>
            <person name="Gontijo N.F."/>
            <person name="Pessoa G."/>
            <person name="Sant'Anna M.V."/>
            <person name="Sorgine M.H."/>
            <person name="Majerowicz D."/>
            <person name="Carvalho A.B."/>
            <person name="Braz G."/>
            <person name="Mesquita R."/>
            <person name="Lagerblad P.O."/>
            <person name="Koerich L.B."/>
        </authorList>
    </citation>
    <scope>NUCLEOTIDE SEQUENCE</scope>
</reference>
<accession>A0A4P6DA14</accession>
<keyword evidence="1" id="KW-0732">Signal</keyword>
<proteinExistence type="predicted"/>
<evidence type="ECO:0008006" key="3">
    <source>
        <dbReference type="Google" id="ProtNLM"/>
    </source>
</evidence>
<feature type="signal peptide" evidence="1">
    <location>
        <begin position="1"/>
        <end position="22"/>
    </location>
</feature>
<dbReference type="EMBL" id="GHKJ01001172">
    <property type="protein sequence ID" value="MOY46202.1"/>
    <property type="molecule type" value="Transcribed_RNA"/>
</dbReference>
<protein>
    <recommendedName>
        <fullName evidence="3">Secreted protein</fullName>
    </recommendedName>
</protein>
<evidence type="ECO:0000313" key="2">
    <source>
        <dbReference type="EMBL" id="MOY46202.1"/>
    </source>
</evidence>
<sequence>MKMVIFKCALISYMYLLNIAYSQDETNVEESSENSTDVLLQEFNFSIPLLNMSDTNETYPSLTCYLIKEVNNTFLRVDKSRADVGDDQYSDYQEVCPTPYAFQSTINSLAGK</sequence>